<keyword evidence="8 17" id="KW-0479">Metal-binding</keyword>
<keyword evidence="14 18" id="KW-0472">Membrane</keyword>
<dbReference type="RefSeq" id="WP_350240726.1">
    <property type="nucleotide sequence ID" value="NZ_CP158296.1"/>
</dbReference>
<evidence type="ECO:0000256" key="16">
    <source>
        <dbReference type="ARBA" id="ARBA00031399"/>
    </source>
</evidence>
<evidence type="ECO:0000256" key="17">
    <source>
        <dbReference type="PROSITE-ProRule" id="PRU00433"/>
    </source>
</evidence>
<dbReference type="GO" id="GO:0005507">
    <property type="term" value="F:copper ion binding"/>
    <property type="evidence" value="ECO:0007669"/>
    <property type="project" value="InterPro"/>
</dbReference>
<dbReference type="GO" id="GO:0020037">
    <property type="term" value="F:heme binding"/>
    <property type="evidence" value="ECO:0007669"/>
    <property type="project" value="InterPro"/>
</dbReference>
<name>A0AAU7U4S4_9DEIO</name>
<evidence type="ECO:0000256" key="6">
    <source>
        <dbReference type="ARBA" id="ARBA00022660"/>
    </source>
</evidence>
<feature type="transmembrane region" description="Helical" evidence="18">
    <location>
        <begin position="65"/>
        <end position="84"/>
    </location>
</feature>
<dbReference type="InterPro" id="IPR045187">
    <property type="entry name" value="CcO_II"/>
</dbReference>
<dbReference type="EMBL" id="CP158296">
    <property type="protein sequence ID" value="XBV83320.1"/>
    <property type="molecule type" value="Genomic_DNA"/>
</dbReference>
<dbReference type="SUPFAM" id="SSF49503">
    <property type="entry name" value="Cupredoxins"/>
    <property type="match status" value="1"/>
</dbReference>
<evidence type="ECO:0000256" key="5">
    <source>
        <dbReference type="ARBA" id="ARBA00022617"/>
    </source>
</evidence>
<dbReference type="GO" id="GO:0016491">
    <property type="term" value="F:oxidoreductase activity"/>
    <property type="evidence" value="ECO:0007669"/>
    <property type="project" value="InterPro"/>
</dbReference>
<dbReference type="Pfam" id="PF00116">
    <property type="entry name" value="COX2"/>
    <property type="match status" value="1"/>
</dbReference>
<keyword evidence="10" id="KW-0249">Electron transport</keyword>
<evidence type="ECO:0000256" key="8">
    <source>
        <dbReference type="ARBA" id="ARBA00022723"/>
    </source>
</evidence>
<accession>A0AAU7U4S4</accession>
<dbReference type="InterPro" id="IPR009056">
    <property type="entry name" value="Cyt_c-like_dom"/>
</dbReference>
<feature type="domain" description="Cytochrome c" evidence="20">
    <location>
        <begin position="217"/>
        <end position="312"/>
    </location>
</feature>
<keyword evidence="21" id="KW-0614">Plasmid</keyword>
<dbReference type="SUPFAM" id="SSF81464">
    <property type="entry name" value="Cytochrome c oxidase subunit II-like, transmembrane region"/>
    <property type="match status" value="1"/>
</dbReference>
<dbReference type="InterPro" id="IPR001505">
    <property type="entry name" value="Copper_CuA"/>
</dbReference>
<comment type="similarity">
    <text evidence="2">Belongs to the cytochrome c oxidase subunit 2 family.</text>
</comment>
<evidence type="ECO:0000313" key="21">
    <source>
        <dbReference type="EMBL" id="XBV83320.1"/>
    </source>
</evidence>
<dbReference type="PROSITE" id="PS50857">
    <property type="entry name" value="COX2_CUA"/>
    <property type="match status" value="1"/>
</dbReference>
<keyword evidence="12 17" id="KW-0408">Iron</keyword>
<dbReference type="NCBIfam" id="TIGR02866">
    <property type="entry name" value="CoxB"/>
    <property type="match status" value="1"/>
</dbReference>
<dbReference type="PROSITE" id="PS51007">
    <property type="entry name" value="CYTC"/>
    <property type="match status" value="1"/>
</dbReference>
<dbReference type="InterPro" id="IPR036909">
    <property type="entry name" value="Cyt_c-like_dom_sf"/>
</dbReference>
<evidence type="ECO:0000256" key="2">
    <source>
        <dbReference type="ARBA" id="ARBA00007866"/>
    </source>
</evidence>
<dbReference type="PROSITE" id="PS00078">
    <property type="entry name" value="COX2"/>
    <property type="match status" value="1"/>
</dbReference>
<evidence type="ECO:0000256" key="14">
    <source>
        <dbReference type="ARBA" id="ARBA00023136"/>
    </source>
</evidence>
<evidence type="ECO:0000256" key="18">
    <source>
        <dbReference type="SAM" id="Phobius"/>
    </source>
</evidence>
<evidence type="ECO:0000256" key="13">
    <source>
        <dbReference type="ARBA" id="ARBA00023008"/>
    </source>
</evidence>
<keyword evidence="11 18" id="KW-1133">Transmembrane helix</keyword>
<protein>
    <recommendedName>
        <fullName evidence="3">cytochrome-c oxidase</fullName>
        <ecNumber evidence="3">7.1.1.9</ecNumber>
    </recommendedName>
    <alternativeName>
        <fullName evidence="16">Cytochrome aa3 subunit 2</fullName>
    </alternativeName>
</protein>
<reference evidence="21" key="1">
    <citation type="submission" date="2024-06" db="EMBL/GenBank/DDBJ databases">
        <title>Draft Genome Sequence of Deinococcus sonorensis Type Strain KR-87, a Biofilm Producing Representative of the Genus Deinococcus.</title>
        <authorList>
            <person name="Boren L.S."/>
            <person name="Grosso R.A."/>
            <person name="Hugenberg-Cox A.N."/>
            <person name="Hill J.T.E."/>
            <person name="Albert C.M."/>
            <person name="Tuohy J.M."/>
        </authorList>
    </citation>
    <scope>NUCLEOTIDE SEQUENCE</scope>
    <source>
        <strain evidence="21">KR-87</strain>
        <plasmid evidence="21">pDson04</plasmid>
    </source>
</reference>
<comment type="subcellular location">
    <subcellularLocation>
        <location evidence="1">Membrane</location>
        <topology evidence="1">Multi-pass membrane protein</topology>
    </subcellularLocation>
</comment>
<evidence type="ECO:0000256" key="9">
    <source>
        <dbReference type="ARBA" id="ARBA00022967"/>
    </source>
</evidence>
<keyword evidence="6" id="KW-0679">Respiratory chain</keyword>
<keyword evidence="13" id="KW-0186">Copper</keyword>
<evidence type="ECO:0000256" key="4">
    <source>
        <dbReference type="ARBA" id="ARBA00022448"/>
    </source>
</evidence>
<evidence type="ECO:0000256" key="15">
    <source>
        <dbReference type="ARBA" id="ARBA00024688"/>
    </source>
</evidence>
<evidence type="ECO:0000256" key="12">
    <source>
        <dbReference type="ARBA" id="ARBA00023004"/>
    </source>
</evidence>
<dbReference type="InterPro" id="IPR036257">
    <property type="entry name" value="Cyt_c_oxidase_su2_TM_sf"/>
</dbReference>
<feature type="transmembrane region" description="Helical" evidence="18">
    <location>
        <begin position="23"/>
        <end position="44"/>
    </location>
</feature>
<dbReference type="InterPro" id="IPR014222">
    <property type="entry name" value="Cyt_c_oxidase_su2"/>
</dbReference>
<keyword evidence="7 18" id="KW-0812">Transmembrane</keyword>
<evidence type="ECO:0000256" key="11">
    <source>
        <dbReference type="ARBA" id="ARBA00022989"/>
    </source>
</evidence>
<dbReference type="InterPro" id="IPR002429">
    <property type="entry name" value="CcO_II-like_C"/>
</dbReference>
<evidence type="ECO:0000256" key="1">
    <source>
        <dbReference type="ARBA" id="ARBA00004141"/>
    </source>
</evidence>
<dbReference type="EC" id="7.1.1.9" evidence="3"/>
<feature type="domain" description="Cytochrome oxidase subunit II copper A binding" evidence="19">
    <location>
        <begin position="96"/>
        <end position="207"/>
    </location>
</feature>
<evidence type="ECO:0000259" key="20">
    <source>
        <dbReference type="PROSITE" id="PS51007"/>
    </source>
</evidence>
<proteinExistence type="inferred from homology"/>
<dbReference type="InterPro" id="IPR008972">
    <property type="entry name" value="Cupredoxin"/>
</dbReference>
<organism evidence="21">
    <name type="scientific">Deinococcus sonorensis KR-87</name>
    <dbReference type="NCBI Taxonomy" id="694439"/>
    <lineage>
        <taxon>Bacteria</taxon>
        <taxon>Thermotogati</taxon>
        <taxon>Deinococcota</taxon>
        <taxon>Deinococci</taxon>
        <taxon>Deinococcales</taxon>
        <taxon>Deinococcaceae</taxon>
        <taxon>Deinococcus</taxon>
    </lineage>
</organism>
<keyword evidence="9" id="KW-1278">Translocase</keyword>
<dbReference type="AlphaFoldDB" id="A0AAU7U4S4"/>
<dbReference type="SUPFAM" id="SSF46626">
    <property type="entry name" value="Cytochrome c"/>
    <property type="match status" value="1"/>
</dbReference>
<dbReference type="GO" id="GO:0016020">
    <property type="term" value="C:membrane"/>
    <property type="evidence" value="ECO:0007669"/>
    <property type="project" value="UniProtKB-SubCell"/>
</dbReference>
<sequence length="312" mass="33480">MSAFPVFDPASSLARPITQLTSITFWLGLGVFLLVAGLLSWFMWRYRHRGAGGEPAQIFGNTRDEVGWILGAVALVGVLLFLTVRVAGQSSPDTAGPNPDVYVTAHQWYWAFRTPGGAETAGELHIPAGRRVLLDLTSADVIHDFSVPQLARKIDVIPGQHNRLWIEAAKAGTYAGECNEFCGPQHAWMRFRVIADDAASLAGAGPDSPAPTLVAGSAAAHGAQVFREVQCSACHAVQGQTSDFPHDGAVGPDLTHFASRQLMAGGVLTNTPANVQRWLKHTQQVKPGARMPTLPLSDQEINDLSAYLEALK</sequence>
<dbReference type="GO" id="GO:0004129">
    <property type="term" value="F:cytochrome-c oxidase activity"/>
    <property type="evidence" value="ECO:0007669"/>
    <property type="project" value="UniProtKB-EC"/>
</dbReference>
<dbReference type="PANTHER" id="PTHR22888">
    <property type="entry name" value="CYTOCHROME C OXIDASE, SUBUNIT II"/>
    <property type="match status" value="1"/>
</dbReference>
<evidence type="ECO:0000256" key="10">
    <source>
        <dbReference type="ARBA" id="ARBA00022982"/>
    </source>
</evidence>
<comment type="function">
    <text evidence="15">Subunits I and II form the functional core of the enzyme complex. Electrons originating in cytochrome c are transferred via heme a and Cu(A) to the binuclear center formed by heme a3 and Cu(B).</text>
</comment>
<keyword evidence="5 17" id="KW-0349">Heme</keyword>
<evidence type="ECO:0000259" key="19">
    <source>
        <dbReference type="PROSITE" id="PS50857"/>
    </source>
</evidence>
<keyword evidence="4" id="KW-0813">Transport</keyword>
<evidence type="ECO:0000256" key="7">
    <source>
        <dbReference type="ARBA" id="ARBA00022692"/>
    </source>
</evidence>
<evidence type="ECO:0000256" key="3">
    <source>
        <dbReference type="ARBA" id="ARBA00012949"/>
    </source>
</evidence>
<dbReference type="PANTHER" id="PTHR22888:SF9">
    <property type="entry name" value="CYTOCHROME C OXIDASE SUBUNIT 2"/>
    <property type="match status" value="1"/>
</dbReference>
<dbReference type="KEGG" id="dsc:ABOD76_00930"/>
<dbReference type="Gene3D" id="2.60.40.420">
    <property type="entry name" value="Cupredoxins - blue copper proteins"/>
    <property type="match status" value="1"/>
</dbReference>
<geneLocation type="plasmid" evidence="21">
    <name>pDson04</name>
</geneLocation>
<dbReference type="Gene3D" id="1.10.287.90">
    <property type="match status" value="1"/>
</dbReference>
<dbReference type="GO" id="GO:0042773">
    <property type="term" value="P:ATP synthesis coupled electron transport"/>
    <property type="evidence" value="ECO:0007669"/>
    <property type="project" value="TreeGrafter"/>
</dbReference>
<dbReference type="Pfam" id="PF00034">
    <property type="entry name" value="Cytochrom_C"/>
    <property type="match status" value="1"/>
</dbReference>
<gene>
    <name evidence="21" type="primary">coxB</name>
    <name evidence="21" type="ORF">ABOD76_00930</name>
</gene>